<accession>A0A5B7GAV9</accession>
<feature type="compositionally biased region" description="Basic and acidic residues" evidence="1">
    <location>
        <begin position="22"/>
        <end position="34"/>
    </location>
</feature>
<evidence type="ECO:0000313" key="3">
    <source>
        <dbReference type="Proteomes" id="UP000324222"/>
    </source>
</evidence>
<dbReference type="AlphaFoldDB" id="A0A5B7GAV9"/>
<dbReference type="Proteomes" id="UP000324222">
    <property type="component" value="Unassembled WGS sequence"/>
</dbReference>
<reference evidence="2 3" key="1">
    <citation type="submission" date="2019-05" db="EMBL/GenBank/DDBJ databases">
        <title>Another draft genome of Portunus trituberculatus and its Hox gene families provides insights of decapod evolution.</title>
        <authorList>
            <person name="Jeong J.-H."/>
            <person name="Song I."/>
            <person name="Kim S."/>
            <person name="Choi T."/>
            <person name="Kim D."/>
            <person name="Ryu S."/>
            <person name="Kim W."/>
        </authorList>
    </citation>
    <scope>NUCLEOTIDE SEQUENCE [LARGE SCALE GENOMIC DNA]</scope>
    <source>
        <tissue evidence="2">Muscle</tissue>
    </source>
</reference>
<name>A0A5B7GAV9_PORTR</name>
<dbReference type="EMBL" id="VSRR010014771">
    <property type="protein sequence ID" value="MPC57420.1"/>
    <property type="molecule type" value="Genomic_DNA"/>
</dbReference>
<evidence type="ECO:0000256" key="1">
    <source>
        <dbReference type="SAM" id="MobiDB-lite"/>
    </source>
</evidence>
<protein>
    <submittedName>
        <fullName evidence="2">Uncharacterized protein</fullName>
    </submittedName>
</protein>
<organism evidence="2 3">
    <name type="scientific">Portunus trituberculatus</name>
    <name type="common">Swimming crab</name>
    <name type="synonym">Neptunus trituberculatus</name>
    <dbReference type="NCBI Taxonomy" id="210409"/>
    <lineage>
        <taxon>Eukaryota</taxon>
        <taxon>Metazoa</taxon>
        <taxon>Ecdysozoa</taxon>
        <taxon>Arthropoda</taxon>
        <taxon>Crustacea</taxon>
        <taxon>Multicrustacea</taxon>
        <taxon>Malacostraca</taxon>
        <taxon>Eumalacostraca</taxon>
        <taxon>Eucarida</taxon>
        <taxon>Decapoda</taxon>
        <taxon>Pleocyemata</taxon>
        <taxon>Brachyura</taxon>
        <taxon>Eubrachyura</taxon>
        <taxon>Portunoidea</taxon>
        <taxon>Portunidae</taxon>
        <taxon>Portuninae</taxon>
        <taxon>Portunus</taxon>
    </lineage>
</organism>
<comment type="caution">
    <text evidence="2">The sequence shown here is derived from an EMBL/GenBank/DDBJ whole genome shotgun (WGS) entry which is preliminary data.</text>
</comment>
<sequence>MKGESTTGKGARLVSESVNSEARGRVRDHLEGRRPNGLWLPRCREGDAPARHLAARRRSCCLSLHTNNNTTAISLCLHSQSSP</sequence>
<gene>
    <name evidence="2" type="ORF">E2C01_051399</name>
</gene>
<feature type="region of interest" description="Disordered" evidence="1">
    <location>
        <begin position="1"/>
        <end position="38"/>
    </location>
</feature>
<evidence type="ECO:0000313" key="2">
    <source>
        <dbReference type="EMBL" id="MPC57420.1"/>
    </source>
</evidence>
<proteinExistence type="predicted"/>
<keyword evidence="3" id="KW-1185">Reference proteome</keyword>